<sequence>MTHVENIPHILKNGITHQWSANSNKDYVPIGSGSLISKRESFILPNGEALGRYIPFYFGARMPMLYVIKQGANSIYYNMRPVSTEDIVYCITSVEQIRVHNLRFVFSNGHAVSDLTDFFYEADIDDILNIIDLSAINAQYWVDYNDLDLKRRKEAEFLVIDDIPASAILGFAVYNKNAKQKLLAFDISESKIVIKPDYYF</sequence>
<keyword evidence="3" id="KW-0808">Transferase</keyword>
<comment type="caution">
    <text evidence="6">Lacks conserved residue(s) required for the propagation of feature annotation.</text>
</comment>
<dbReference type="GO" id="GO:0016757">
    <property type="term" value="F:glycosyltransferase activity"/>
    <property type="evidence" value="ECO:0007669"/>
    <property type="project" value="UniProtKB-KW"/>
</dbReference>
<dbReference type="Proteomes" id="UP000199705">
    <property type="component" value="Unassembled WGS sequence"/>
</dbReference>
<dbReference type="AlphaFoldDB" id="A0A1G8I2G6"/>
<gene>
    <name evidence="8" type="ORF">SAMN05192573_116105</name>
</gene>
<feature type="domain" description="DarT" evidence="7">
    <location>
        <begin position="1"/>
        <end position="200"/>
    </location>
</feature>
<keyword evidence="4" id="KW-0548">Nucleotidyltransferase</keyword>
<protein>
    <recommendedName>
        <fullName evidence="7">DarT domain-containing protein</fullName>
    </recommendedName>
</protein>
<evidence type="ECO:0000256" key="1">
    <source>
        <dbReference type="ARBA" id="ARBA00022649"/>
    </source>
</evidence>
<dbReference type="PROSITE" id="PS52018">
    <property type="entry name" value="DART"/>
    <property type="match status" value="1"/>
</dbReference>
<dbReference type="EMBL" id="FNCG01000016">
    <property type="protein sequence ID" value="SDI13073.1"/>
    <property type="molecule type" value="Genomic_DNA"/>
</dbReference>
<keyword evidence="2" id="KW-0328">Glycosyltransferase</keyword>
<dbReference type="GO" id="GO:0003677">
    <property type="term" value="F:DNA binding"/>
    <property type="evidence" value="ECO:0007669"/>
    <property type="project" value="UniProtKB-UniRule"/>
</dbReference>
<comment type="similarity">
    <text evidence="6">Belongs to the DarT ADP-ribosyltransferase family.</text>
</comment>
<dbReference type="InterPro" id="IPR029494">
    <property type="entry name" value="DarT"/>
</dbReference>
<keyword evidence="5 6" id="KW-0238">DNA-binding</keyword>
<evidence type="ECO:0000313" key="8">
    <source>
        <dbReference type="EMBL" id="SDI13073.1"/>
    </source>
</evidence>
<evidence type="ECO:0000259" key="7">
    <source>
        <dbReference type="PROSITE" id="PS52018"/>
    </source>
</evidence>
<dbReference type="RefSeq" id="WP_091173454.1">
    <property type="nucleotide sequence ID" value="NZ_FNCG01000016.1"/>
</dbReference>
<proteinExistence type="inferred from homology"/>
<evidence type="ECO:0000313" key="9">
    <source>
        <dbReference type="Proteomes" id="UP000199705"/>
    </source>
</evidence>
<dbReference type="Pfam" id="PF14487">
    <property type="entry name" value="DarT"/>
    <property type="match status" value="1"/>
</dbReference>
<accession>A0A1G8I2G6</accession>
<evidence type="ECO:0000256" key="6">
    <source>
        <dbReference type="PROSITE-ProRule" id="PRU01362"/>
    </source>
</evidence>
<dbReference type="STRING" id="551996.SAMN05192573_116105"/>
<reference evidence="9" key="1">
    <citation type="submission" date="2016-10" db="EMBL/GenBank/DDBJ databases">
        <authorList>
            <person name="Varghese N."/>
            <person name="Submissions S."/>
        </authorList>
    </citation>
    <scope>NUCLEOTIDE SEQUENCE [LARGE SCALE GENOMIC DNA]</scope>
    <source>
        <strain evidence="9">Gh-67</strain>
    </source>
</reference>
<organism evidence="8 9">
    <name type="scientific">Mucilaginibacter gossypii</name>
    <dbReference type="NCBI Taxonomy" id="551996"/>
    <lineage>
        <taxon>Bacteria</taxon>
        <taxon>Pseudomonadati</taxon>
        <taxon>Bacteroidota</taxon>
        <taxon>Sphingobacteriia</taxon>
        <taxon>Sphingobacteriales</taxon>
        <taxon>Sphingobacteriaceae</taxon>
        <taxon>Mucilaginibacter</taxon>
    </lineage>
</organism>
<name>A0A1G8I2G6_9SPHI</name>
<evidence type="ECO:0000256" key="2">
    <source>
        <dbReference type="ARBA" id="ARBA00022676"/>
    </source>
</evidence>
<keyword evidence="9" id="KW-1185">Reference proteome</keyword>
<evidence type="ECO:0000256" key="4">
    <source>
        <dbReference type="ARBA" id="ARBA00022695"/>
    </source>
</evidence>
<evidence type="ECO:0000256" key="5">
    <source>
        <dbReference type="ARBA" id="ARBA00023125"/>
    </source>
</evidence>
<evidence type="ECO:0000256" key="3">
    <source>
        <dbReference type="ARBA" id="ARBA00022679"/>
    </source>
</evidence>
<dbReference type="GO" id="GO:0016779">
    <property type="term" value="F:nucleotidyltransferase activity"/>
    <property type="evidence" value="ECO:0007669"/>
    <property type="project" value="UniProtKB-KW"/>
</dbReference>
<keyword evidence="1 6" id="KW-1277">Toxin-antitoxin system</keyword>